<evidence type="ECO:0000313" key="1">
    <source>
        <dbReference type="EMBL" id="DAF44631.1"/>
    </source>
</evidence>
<protein>
    <submittedName>
        <fullName evidence="1">Uncharacterized protein</fullName>
    </submittedName>
</protein>
<accession>A0A8S5S1P1</accession>
<sequence>MLLDITRNFPNCKISTYRLRVTTTKQLKLEKAHLMELS</sequence>
<organism evidence="1">
    <name type="scientific">Podoviridae sp. ct8Lf7</name>
    <dbReference type="NCBI Taxonomy" id="2827723"/>
    <lineage>
        <taxon>Viruses</taxon>
        <taxon>Duplodnaviria</taxon>
        <taxon>Heunggongvirae</taxon>
        <taxon>Uroviricota</taxon>
        <taxon>Caudoviricetes</taxon>
    </lineage>
</organism>
<proteinExistence type="predicted"/>
<name>A0A8S5S1P1_9CAUD</name>
<dbReference type="EMBL" id="BK032511">
    <property type="protein sequence ID" value="DAF44631.1"/>
    <property type="molecule type" value="Genomic_DNA"/>
</dbReference>
<reference evidence="1" key="1">
    <citation type="journal article" date="2021" name="Proc. Natl. Acad. Sci. U.S.A.">
        <title>A Catalog of Tens of Thousands of Viruses from Human Metagenomes Reveals Hidden Associations with Chronic Diseases.</title>
        <authorList>
            <person name="Tisza M.J."/>
            <person name="Buck C.B."/>
        </authorList>
    </citation>
    <scope>NUCLEOTIDE SEQUENCE</scope>
    <source>
        <strain evidence="1">Ct8Lf7</strain>
    </source>
</reference>